<dbReference type="GO" id="GO:0000155">
    <property type="term" value="F:phosphorelay sensor kinase activity"/>
    <property type="evidence" value="ECO:0007669"/>
    <property type="project" value="InterPro"/>
</dbReference>
<dbReference type="Pfam" id="PF02518">
    <property type="entry name" value="HATPase_c"/>
    <property type="match status" value="1"/>
</dbReference>
<accession>A0A7X9S060</accession>
<feature type="domain" description="PAS" evidence="11">
    <location>
        <begin position="812"/>
        <end position="870"/>
    </location>
</feature>
<dbReference type="Pfam" id="PF07495">
    <property type="entry name" value="Y_Y_Y"/>
    <property type="match status" value="1"/>
</dbReference>
<evidence type="ECO:0000256" key="3">
    <source>
        <dbReference type="ARBA" id="ARBA00022553"/>
    </source>
</evidence>
<evidence type="ECO:0000256" key="9">
    <source>
        <dbReference type="SAM" id="Coils"/>
    </source>
</evidence>
<dbReference type="Pfam" id="PF07730">
    <property type="entry name" value="HisKA_3"/>
    <property type="match status" value="1"/>
</dbReference>
<protein>
    <recommendedName>
        <fullName evidence="2">histidine kinase</fullName>
        <ecNumber evidence="2">2.7.13.3</ecNumber>
    </recommendedName>
</protein>
<evidence type="ECO:0000259" key="11">
    <source>
        <dbReference type="PROSITE" id="PS50112"/>
    </source>
</evidence>
<reference evidence="13 14" key="1">
    <citation type="submission" date="2020-04" db="EMBL/GenBank/DDBJ databases">
        <title>Flammeovirga sp. SR4, a novel species isolated from seawater.</title>
        <authorList>
            <person name="Wang X."/>
        </authorList>
    </citation>
    <scope>NUCLEOTIDE SEQUENCE [LARGE SCALE GENOMIC DNA]</scope>
    <source>
        <strain evidence="13 14">ATCC 23126</strain>
    </source>
</reference>
<keyword evidence="9" id="KW-0175">Coiled coil</keyword>
<dbReference type="NCBIfam" id="TIGR00229">
    <property type="entry name" value="sensory_box"/>
    <property type="match status" value="1"/>
</dbReference>
<feature type="coiled-coil region" evidence="9">
    <location>
        <begin position="763"/>
        <end position="808"/>
    </location>
</feature>
<keyword evidence="7" id="KW-0067">ATP-binding</keyword>
<dbReference type="SUPFAM" id="SSF63829">
    <property type="entry name" value="Calcium-dependent phosphotriesterase"/>
    <property type="match status" value="1"/>
</dbReference>
<dbReference type="InterPro" id="IPR013655">
    <property type="entry name" value="PAS_fold_3"/>
</dbReference>
<dbReference type="Gene3D" id="3.30.565.10">
    <property type="entry name" value="Histidine kinase-like ATPase, C-terminal domain"/>
    <property type="match status" value="1"/>
</dbReference>
<dbReference type="Proteomes" id="UP000576082">
    <property type="component" value="Unassembled WGS sequence"/>
</dbReference>
<dbReference type="GO" id="GO:0005524">
    <property type="term" value="F:ATP binding"/>
    <property type="evidence" value="ECO:0007669"/>
    <property type="project" value="UniProtKB-KW"/>
</dbReference>
<dbReference type="Gene3D" id="1.20.5.1930">
    <property type="match status" value="1"/>
</dbReference>
<organism evidence="13 14">
    <name type="scientific">Flammeovirga aprica JL-4</name>
    <dbReference type="NCBI Taxonomy" id="694437"/>
    <lineage>
        <taxon>Bacteria</taxon>
        <taxon>Pseudomonadati</taxon>
        <taxon>Bacteroidota</taxon>
        <taxon>Cytophagia</taxon>
        <taxon>Cytophagales</taxon>
        <taxon>Flammeovirgaceae</taxon>
        <taxon>Flammeovirga</taxon>
    </lineage>
</organism>
<dbReference type="InterPro" id="IPR005467">
    <property type="entry name" value="His_kinase_dom"/>
</dbReference>
<sequence>MYCLNYLYKTTKVLLLLLLGFSSIVFSQSLNPNIPLDEYELKTWTEILETPIDRVFAINQDAKGYLWIGSDRGLLKFDGSQIKVINLKSDPIIETESIVYIEFDNDGKLWFATRRGVFYLEDNKAVQIYDQNHQKLNRIMSFFKDKNGVIWFVRYGKVYSIKNSILKEHNYPNARLFRIFPSDDGYIYGLHTFLQKNESIIYKWNPSTNTTQKVFNDPIDMMVFSIKDFGENYVIGGLWGELCLYAKEKGFIKQWVGKNNTKSPVRKILIQGDSTIWGGGVGLHRIYKDQVSSMYDDDGLTNSTIRSIFFDKDNNLWLGTMAGLNYFSNTALHQINKSEEAQNAAFQRPIDIGGQIIFGSRENGLFTFKNNQIEKLNVVGDIGNVIHETAISIENHLLLATNKGAFELQKANGIYQVIKQLKEGEVFEFFQLSNKDYVINDSDGFYISKEDTLIKIRDSFLEIENLSRTLGKDWLSTNKGVFTVEGDSLKLSKLDFALEKYVVSLAQEEDSTLWIGTYGSGIVHIINDSTATKYDTRNNLPANQAMMIAMSPSQGKWFYVVHARQPYLQEVIPISDKDGHRINLGKKFRWVLLDGAFHELGYTPQFVNHQSELYLLTKHNLYLFRPRDVYYSPPVLSLQLMTINGETLNTFPSEIEADLNQLEFYLSTLDFSQGERFNYEYKIEGYDKDWVKMGTRTVAYYNNLPAGEYTFNARILNTDDSYTYLQNPYHFIKKEFWYKTALAKTCYVVLFGLLIYLIFQWRLRVLKAQRRRLQLKVNERTQELKHLNENLENIVQERTHEITELNDHLYESEERLKYALEATKDGIWDYNVYYDTLKISDASAEMLGYTLEDCDPHTGILPFIYPDDRDLWIVTYEEPRRQKLIDEIEDQEFRFHHKNGKLIWILVKCKIVERDQEGNPLRIVGTYIDVTEKKKKTQDLIEAIVRTENNERSRISKDIHDGLQQTLTISSLNFQSVKKNLKDISPDIWEKFETGWEYLQKSITESRSVAHSLMPKAITDFGIISAFESLITEADKSSEDIEFQFFHNFDEHDIDNYQIEVTLYRILQEGINNIFKYSKATKVDIQLKNYKDIYMLTIEDNGVGFDASKVLKEKAGLGFIGIKNRLDAIGGFLEVESREGKGTTLLIEVNKDF</sequence>
<evidence type="ECO:0000256" key="8">
    <source>
        <dbReference type="ARBA" id="ARBA00023012"/>
    </source>
</evidence>
<comment type="catalytic activity">
    <reaction evidence="1">
        <text>ATP + protein L-histidine = ADP + protein N-phospho-L-histidine.</text>
        <dbReference type="EC" id="2.7.13.3"/>
    </reaction>
</comment>
<comment type="caution">
    <text evidence="13">The sequence shown here is derived from an EMBL/GenBank/DDBJ whole genome shotgun (WGS) entry which is preliminary data.</text>
</comment>
<dbReference type="Pfam" id="PF07494">
    <property type="entry name" value="Reg_prop"/>
    <property type="match status" value="1"/>
</dbReference>
<feature type="domain" description="Histidine kinase" evidence="10">
    <location>
        <begin position="1063"/>
        <end position="1153"/>
    </location>
</feature>
<dbReference type="EMBL" id="JABANE010000121">
    <property type="protein sequence ID" value="NME71916.1"/>
    <property type="molecule type" value="Genomic_DNA"/>
</dbReference>
<keyword evidence="14" id="KW-1185">Reference proteome</keyword>
<dbReference type="SUPFAM" id="SSF55785">
    <property type="entry name" value="PYP-like sensor domain (PAS domain)"/>
    <property type="match status" value="1"/>
</dbReference>
<dbReference type="InterPro" id="IPR000700">
    <property type="entry name" value="PAS-assoc_C"/>
</dbReference>
<evidence type="ECO:0000256" key="7">
    <source>
        <dbReference type="ARBA" id="ARBA00022840"/>
    </source>
</evidence>
<keyword evidence="3" id="KW-0597">Phosphoprotein</keyword>
<dbReference type="SUPFAM" id="SSF55874">
    <property type="entry name" value="ATPase domain of HSP90 chaperone/DNA topoisomerase II/histidine kinase"/>
    <property type="match status" value="1"/>
</dbReference>
<dbReference type="InterPro" id="IPR036890">
    <property type="entry name" value="HATPase_C_sf"/>
</dbReference>
<evidence type="ECO:0000256" key="5">
    <source>
        <dbReference type="ARBA" id="ARBA00022741"/>
    </source>
</evidence>
<dbReference type="Gene3D" id="2.60.40.10">
    <property type="entry name" value="Immunoglobulins"/>
    <property type="match status" value="1"/>
</dbReference>
<dbReference type="Pfam" id="PF08447">
    <property type="entry name" value="PAS_3"/>
    <property type="match status" value="1"/>
</dbReference>
<evidence type="ECO:0000259" key="12">
    <source>
        <dbReference type="PROSITE" id="PS50113"/>
    </source>
</evidence>
<gene>
    <name evidence="13" type="ORF">HHU12_28380</name>
</gene>
<dbReference type="Gene3D" id="3.30.450.20">
    <property type="entry name" value="PAS domain"/>
    <property type="match status" value="1"/>
</dbReference>
<dbReference type="InterPro" id="IPR001610">
    <property type="entry name" value="PAC"/>
</dbReference>
<dbReference type="PROSITE" id="PS50109">
    <property type="entry name" value="HIS_KIN"/>
    <property type="match status" value="1"/>
</dbReference>
<name>A0A7X9S060_9BACT</name>
<dbReference type="PROSITE" id="PS50113">
    <property type="entry name" value="PAC"/>
    <property type="match status" value="1"/>
</dbReference>
<dbReference type="EC" id="2.7.13.3" evidence="2"/>
<evidence type="ECO:0000259" key="10">
    <source>
        <dbReference type="PROSITE" id="PS50109"/>
    </source>
</evidence>
<evidence type="ECO:0000313" key="14">
    <source>
        <dbReference type="Proteomes" id="UP000576082"/>
    </source>
</evidence>
<dbReference type="RefSeq" id="WP_169660116.1">
    <property type="nucleotide sequence ID" value="NZ_JABANE010000121.1"/>
</dbReference>
<feature type="domain" description="PAC" evidence="12">
    <location>
        <begin position="889"/>
        <end position="942"/>
    </location>
</feature>
<dbReference type="InterPro" id="IPR013783">
    <property type="entry name" value="Ig-like_fold"/>
</dbReference>
<dbReference type="InterPro" id="IPR035965">
    <property type="entry name" value="PAS-like_dom_sf"/>
</dbReference>
<dbReference type="InterPro" id="IPR000014">
    <property type="entry name" value="PAS"/>
</dbReference>
<dbReference type="InterPro" id="IPR011712">
    <property type="entry name" value="Sig_transdc_His_kin_sub3_dim/P"/>
</dbReference>
<keyword evidence="5" id="KW-0547">Nucleotide-binding</keyword>
<dbReference type="SMART" id="SM00086">
    <property type="entry name" value="PAC"/>
    <property type="match status" value="1"/>
</dbReference>
<evidence type="ECO:0000256" key="4">
    <source>
        <dbReference type="ARBA" id="ARBA00022679"/>
    </source>
</evidence>
<dbReference type="PANTHER" id="PTHR24421">
    <property type="entry name" value="NITRATE/NITRITE SENSOR PROTEIN NARX-RELATED"/>
    <property type="match status" value="1"/>
</dbReference>
<evidence type="ECO:0000256" key="1">
    <source>
        <dbReference type="ARBA" id="ARBA00000085"/>
    </source>
</evidence>
<dbReference type="GO" id="GO:0046983">
    <property type="term" value="F:protein dimerization activity"/>
    <property type="evidence" value="ECO:0007669"/>
    <property type="project" value="InterPro"/>
</dbReference>
<evidence type="ECO:0000313" key="13">
    <source>
        <dbReference type="EMBL" id="NME71916.1"/>
    </source>
</evidence>
<dbReference type="PANTHER" id="PTHR24421:SF10">
    <property type="entry name" value="NITRATE_NITRITE SENSOR PROTEIN NARQ"/>
    <property type="match status" value="1"/>
</dbReference>
<dbReference type="CDD" id="cd00130">
    <property type="entry name" value="PAS"/>
    <property type="match status" value="1"/>
</dbReference>
<evidence type="ECO:0000256" key="2">
    <source>
        <dbReference type="ARBA" id="ARBA00012438"/>
    </source>
</evidence>
<dbReference type="InterPro" id="IPR015943">
    <property type="entry name" value="WD40/YVTN_repeat-like_dom_sf"/>
</dbReference>
<dbReference type="AlphaFoldDB" id="A0A7X9S060"/>
<dbReference type="Gene3D" id="2.130.10.10">
    <property type="entry name" value="YVTN repeat-like/Quinoprotein amine dehydrogenase"/>
    <property type="match status" value="2"/>
</dbReference>
<dbReference type="PROSITE" id="PS50112">
    <property type="entry name" value="PAS"/>
    <property type="match status" value="1"/>
</dbReference>
<dbReference type="InterPro" id="IPR050482">
    <property type="entry name" value="Sensor_HK_TwoCompSys"/>
</dbReference>
<evidence type="ECO:0000256" key="6">
    <source>
        <dbReference type="ARBA" id="ARBA00022777"/>
    </source>
</evidence>
<keyword evidence="4" id="KW-0808">Transferase</keyword>
<keyword evidence="8" id="KW-0902">Two-component regulatory system</keyword>
<dbReference type="InterPro" id="IPR011110">
    <property type="entry name" value="Reg_prop"/>
</dbReference>
<dbReference type="InterPro" id="IPR003594">
    <property type="entry name" value="HATPase_dom"/>
</dbReference>
<keyword evidence="6" id="KW-0418">Kinase</keyword>
<dbReference type="CDD" id="cd16917">
    <property type="entry name" value="HATPase_UhpB-NarQ-NarX-like"/>
    <property type="match status" value="1"/>
</dbReference>
<dbReference type="GO" id="GO:0016020">
    <property type="term" value="C:membrane"/>
    <property type="evidence" value="ECO:0007669"/>
    <property type="project" value="InterPro"/>
</dbReference>
<dbReference type="SMART" id="SM00387">
    <property type="entry name" value="HATPase_c"/>
    <property type="match status" value="1"/>
</dbReference>
<dbReference type="InterPro" id="IPR011123">
    <property type="entry name" value="Y_Y_Y"/>
</dbReference>
<proteinExistence type="predicted"/>